<feature type="domain" description="DNA polymerase III subunit gamma/tau helical lid" evidence="4">
    <location>
        <begin position="83"/>
        <end position="124"/>
    </location>
</feature>
<name>A0A832H399_9CYAN</name>
<dbReference type="Pfam" id="PF13177">
    <property type="entry name" value="DNA_pol3_delta2"/>
    <property type="match status" value="1"/>
</dbReference>
<evidence type="ECO:0000259" key="4">
    <source>
        <dbReference type="Pfam" id="PF22608"/>
    </source>
</evidence>
<dbReference type="Gene3D" id="3.40.50.300">
    <property type="entry name" value="P-loop containing nucleotide triphosphate hydrolases"/>
    <property type="match status" value="1"/>
</dbReference>
<proteinExistence type="predicted"/>
<dbReference type="SUPFAM" id="SSF48019">
    <property type="entry name" value="post-AAA+ oligomerization domain-like"/>
    <property type="match status" value="1"/>
</dbReference>
<dbReference type="Gene3D" id="1.20.272.10">
    <property type="match status" value="1"/>
</dbReference>
<dbReference type="PANTHER" id="PTHR11669:SF0">
    <property type="entry name" value="PROTEIN STICHEL-LIKE 2"/>
    <property type="match status" value="1"/>
</dbReference>
<dbReference type="GO" id="GO:0003677">
    <property type="term" value="F:DNA binding"/>
    <property type="evidence" value="ECO:0007669"/>
    <property type="project" value="InterPro"/>
</dbReference>
<reference evidence="5" key="1">
    <citation type="journal article" date="2020" name="mSystems">
        <title>Genome- and Community-Level Interaction Insights into Carbon Utilization and Element Cycling Functions of Hydrothermarchaeota in Hydrothermal Sediment.</title>
        <authorList>
            <person name="Zhou Z."/>
            <person name="Liu Y."/>
            <person name="Xu W."/>
            <person name="Pan J."/>
            <person name="Luo Z.H."/>
            <person name="Li M."/>
        </authorList>
    </citation>
    <scope>NUCLEOTIDE SEQUENCE [LARGE SCALE GENOMIC DNA]</scope>
    <source>
        <strain evidence="5">SpSt-402</strain>
    </source>
</reference>
<dbReference type="InterPro" id="IPR022754">
    <property type="entry name" value="DNA_pol_III_gamma-3"/>
</dbReference>
<evidence type="ECO:0000259" key="3">
    <source>
        <dbReference type="Pfam" id="PF12169"/>
    </source>
</evidence>
<accession>A0A832H399</accession>
<dbReference type="InterPro" id="IPR050238">
    <property type="entry name" value="DNA_Rep/Repair_Clamp_Loader"/>
</dbReference>
<evidence type="ECO:0000256" key="2">
    <source>
        <dbReference type="ARBA" id="ARBA00022695"/>
    </source>
</evidence>
<protein>
    <submittedName>
        <fullName evidence="5">AAA family ATPase</fullName>
    </submittedName>
</protein>
<dbReference type="InterPro" id="IPR045085">
    <property type="entry name" value="HLD_clamp_pol_III_gamma_tau"/>
</dbReference>
<sequence>VDDARELTQRVNLTPVLGRYRIVIVDECHQLTTQAQNALLKCIEEPPKHVVFILCTTEAHKVLPTIASRCQRFEFRALSVKTIVKHLRWIADMEAIEIQDEALMAISRLCEGGLRDALQLLAQARLLGEDVTASQVIELASGVAEADILAILQAIAASDTFQLLQSARNLMDAGKPPKLILSSLLQTYRDLLIIQSAPNQRHLLTSSVNSAQLQAIAQRWSHETIQAGLAQLHTSEGQLRFSPNAQVWLEVCLLNLLPRLTSKRKASSPPDLTVHQNNGSSQMTAKKLWQRVIDHAPDNAKRFLSRARMQSFKDNHAVLAVEEQYLEQFEANAAKITRMMQKLVDGNKPVKLEICTTATAAL</sequence>
<keyword evidence="1" id="KW-0808">Transferase</keyword>
<evidence type="ECO:0000313" key="5">
    <source>
        <dbReference type="EMBL" id="HGW94044.1"/>
    </source>
</evidence>
<dbReference type="Pfam" id="PF22608">
    <property type="entry name" value="DNAX_ATPase_lid"/>
    <property type="match status" value="1"/>
</dbReference>
<comment type="caution">
    <text evidence="5">The sequence shown here is derived from an EMBL/GenBank/DDBJ whole genome shotgun (WGS) entry which is preliminary data.</text>
</comment>
<dbReference type="PANTHER" id="PTHR11669">
    <property type="entry name" value="REPLICATION FACTOR C / DNA POLYMERASE III GAMMA-TAU SUBUNIT"/>
    <property type="match status" value="1"/>
</dbReference>
<organism evidence="5">
    <name type="scientific">Oscillatoriales cyanobacterium SpSt-402</name>
    <dbReference type="NCBI Taxonomy" id="2282168"/>
    <lineage>
        <taxon>Bacteria</taxon>
        <taxon>Bacillati</taxon>
        <taxon>Cyanobacteriota</taxon>
        <taxon>Cyanophyceae</taxon>
        <taxon>Oscillatoriophycideae</taxon>
        <taxon>Oscillatoriales</taxon>
    </lineage>
</organism>
<evidence type="ECO:0000256" key="1">
    <source>
        <dbReference type="ARBA" id="ARBA00022679"/>
    </source>
</evidence>
<dbReference type="InterPro" id="IPR008921">
    <property type="entry name" value="DNA_pol3_clamp-load_cplx_C"/>
</dbReference>
<dbReference type="GO" id="GO:0006261">
    <property type="term" value="P:DNA-templated DNA replication"/>
    <property type="evidence" value="ECO:0007669"/>
    <property type="project" value="TreeGrafter"/>
</dbReference>
<feature type="non-terminal residue" evidence="5">
    <location>
        <position position="1"/>
    </location>
</feature>
<dbReference type="GO" id="GO:0003887">
    <property type="term" value="F:DNA-directed DNA polymerase activity"/>
    <property type="evidence" value="ECO:0007669"/>
    <property type="project" value="InterPro"/>
</dbReference>
<dbReference type="InterPro" id="IPR027417">
    <property type="entry name" value="P-loop_NTPase"/>
</dbReference>
<dbReference type="EMBL" id="DSRD01000459">
    <property type="protein sequence ID" value="HGW94044.1"/>
    <property type="molecule type" value="Genomic_DNA"/>
</dbReference>
<dbReference type="Pfam" id="PF12169">
    <property type="entry name" value="DNA_pol3_gamma3"/>
    <property type="match status" value="1"/>
</dbReference>
<feature type="domain" description="DNA polymerase III gamma subunit" evidence="3">
    <location>
        <begin position="132"/>
        <end position="257"/>
    </location>
</feature>
<gene>
    <name evidence="5" type="ORF">ENR47_07160</name>
</gene>
<dbReference type="Gene3D" id="1.10.8.60">
    <property type="match status" value="1"/>
</dbReference>
<dbReference type="SUPFAM" id="SSF52540">
    <property type="entry name" value="P-loop containing nucleoside triphosphate hydrolases"/>
    <property type="match status" value="1"/>
</dbReference>
<keyword evidence="2" id="KW-0548">Nucleotidyltransferase</keyword>
<dbReference type="AlphaFoldDB" id="A0A832H399"/>